<evidence type="ECO:0000313" key="2">
    <source>
        <dbReference type="EMBL" id="MCS0610060.1"/>
    </source>
</evidence>
<accession>A0ABT2BNG2</accession>
<comment type="caution">
    <text evidence="2">The sequence shown here is derived from an EMBL/GenBank/DDBJ whole genome shotgun (WGS) entry which is preliminary data.</text>
</comment>
<dbReference type="Proteomes" id="UP001205861">
    <property type="component" value="Unassembled WGS sequence"/>
</dbReference>
<sequence>MKPKAVLPSLAFAISSIASAGSVAGFGGSTEVTQILNNVELVNQSAQMYQQVQNTLQQVMMEKQQLQNLMAAPAQTWGQAQQELAALAALVNKTAALSYAGGNIDQMFKQKFPGFAKTAGNTNFGGKFQSLVQTQLDGLNSALQAAGLQSSQFANERSAIQQIQNMSAGSQGALAAMQAGNMIASQQIDQLQKLRQLYMSQMQAQNSYMAGQVQAQADQTDAVQTFMNQGNGKVRKWGESGFVGFGTSVKN</sequence>
<protein>
    <submittedName>
        <fullName evidence="2">P-type conjugative transfer protein TrbJ</fullName>
    </submittedName>
</protein>
<keyword evidence="1" id="KW-0732">Signal</keyword>
<feature type="signal peptide" evidence="1">
    <location>
        <begin position="1"/>
        <end position="20"/>
    </location>
</feature>
<evidence type="ECO:0000313" key="3">
    <source>
        <dbReference type="Proteomes" id="UP001205861"/>
    </source>
</evidence>
<organism evidence="2 3">
    <name type="scientific">Massilia solisilvae</name>
    <dbReference type="NCBI Taxonomy" id="1811225"/>
    <lineage>
        <taxon>Bacteria</taxon>
        <taxon>Pseudomonadati</taxon>
        <taxon>Pseudomonadota</taxon>
        <taxon>Betaproteobacteria</taxon>
        <taxon>Burkholderiales</taxon>
        <taxon>Oxalobacteraceae</taxon>
        <taxon>Telluria group</taxon>
        <taxon>Massilia</taxon>
    </lineage>
</organism>
<name>A0ABT2BNG2_9BURK</name>
<reference evidence="2 3" key="1">
    <citation type="submission" date="2022-08" db="EMBL/GenBank/DDBJ databases">
        <title>Reclassification of Massilia species as members of the genera Telluria, Duganella, Pseudoduganella, Mokoshia gen. nov. and Zemynaea gen. nov. using orthogonal and non-orthogonal genome-based approaches.</title>
        <authorList>
            <person name="Bowman J.P."/>
        </authorList>
    </citation>
    <scope>NUCLEOTIDE SEQUENCE [LARGE SCALE GENOMIC DNA]</scope>
    <source>
        <strain evidence="2 3">JCM 31607</strain>
    </source>
</reference>
<dbReference type="NCBIfam" id="TIGR02780">
    <property type="entry name" value="TrbJ_Ti"/>
    <property type="match status" value="1"/>
</dbReference>
<dbReference type="RefSeq" id="WP_258857675.1">
    <property type="nucleotide sequence ID" value="NZ_JANUGV010000005.1"/>
</dbReference>
<dbReference type="InterPro" id="IPR014147">
    <property type="entry name" value="T4SS_TrbJ"/>
</dbReference>
<keyword evidence="3" id="KW-1185">Reference proteome</keyword>
<gene>
    <name evidence="2" type="primary">trbJ</name>
    <name evidence="2" type="ORF">NX773_17980</name>
</gene>
<dbReference type="EMBL" id="JANUGV010000005">
    <property type="protein sequence ID" value="MCS0610060.1"/>
    <property type="molecule type" value="Genomic_DNA"/>
</dbReference>
<proteinExistence type="predicted"/>
<evidence type="ECO:0000256" key="1">
    <source>
        <dbReference type="SAM" id="SignalP"/>
    </source>
</evidence>
<feature type="chain" id="PRO_5045248810" evidence="1">
    <location>
        <begin position="21"/>
        <end position="251"/>
    </location>
</feature>